<comment type="pathway">
    <text evidence="1">tRNA modification; 5-methoxycarbonylmethyl-2-thiouridine-tRNA biosynthesis.</text>
</comment>
<gene>
    <name evidence="3" type="ORF">SLS63_000371</name>
</gene>
<dbReference type="Pfam" id="PF09807">
    <property type="entry name" value="ELP6"/>
    <property type="match status" value="1"/>
</dbReference>
<evidence type="ECO:0000313" key="4">
    <source>
        <dbReference type="Proteomes" id="UP001430848"/>
    </source>
</evidence>
<dbReference type="CDD" id="cd19495">
    <property type="entry name" value="Elp6"/>
    <property type="match status" value="1"/>
</dbReference>
<accession>A0ABR1PQZ5</accession>
<dbReference type="InterPro" id="IPR027417">
    <property type="entry name" value="P-loop_NTPase"/>
</dbReference>
<dbReference type="PANTHER" id="PTHR16184:SF6">
    <property type="entry name" value="ELONGATOR COMPLEX PROTEIN 6"/>
    <property type="match status" value="1"/>
</dbReference>
<evidence type="ECO:0000256" key="2">
    <source>
        <dbReference type="ARBA" id="ARBA00008837"/>
    </source>
</evidence>
<evidence type="ECO:0000256" key="1">
    <source>
        <dbReference type="ARBA" id="ARBA00005043"/>
    </source>
</evidence>
<proteinExistence type="inferred from homology"/>
<dbReference type="Gene3D" id="3.40.50.300">
    <property type="entry name" value="P-loop containing nucleotide triphosphate hydrolases"/>
    <property type="match status" value="1"/>
</dbReference>
<dbReference type="EMBL" id="JAKNSF020000001">
    <property type="protein sequence ID" value="KAK7742804.1"/>
    <property type="molecule type" value="Genomic_DNA"/>
</dbReference>
<protein>
    <recommendedName>
        <fullName evidence="5">Elongator complex protein 6</fullName>
    </recommendedName>
</protein>
<keyword evidence="4" id="KW-1185">Reference proteome</keyword>
<comment type="similarity">
    <text evidence="2">Belongs to the ELP6 family.</text>
</comment>
<reference evidence="3 4" key="1">
    <citation type="submission" date="2024-02" db="EMBL/GenBank/DDBJ databases">
        <title>De novo assembly and annotation of 12 fungi associated with fruit tree decline syndrome in Ontario, Canada.</title>
        <authorList>
            <person name="Sulman M."/>
            <person name="Ellouze W."/>
            <person name="Ilyukhin E."/>
        </authorList>
    </citation>
    <scope>NUCLEOTIDE SEQUENCE [LARGE SCALE GENOMIC DNA]</scope>
    <source>
        <strain evidence="3 4">M169</strain>
    </source>
</reference>
<dbReference type="InterPro" id="IPR018627">
    <property type="entry name" value="ELP6"/>
</dbReference>
<dbReference type="PANTHER" id="PTHR16184">
    <property type="entry name" value="ELONGATOR COMPLEX PROTEIN 6"/>
    <property type="match status" value="1"/>
</dbReference>
<evidence type="ECO:0000313" key="3">
    <source>
        <dbReference type="EMBL" id="KAK7742804.1"/>
    </source>
</evidence>
<dbReference type="Proteomes" id="UP001430848">
    <property type="component" value="Unassembled WGS sequence"/>
</dbReference>
<evidence type="ECO:0008006" key="5">
    <source>
        <dbReference type="Google" id="ProtNLM"/>
    </source>
</evidence>
<sequence length="289" mass="30503">MASQIPPLLESYLSLPPETSQIVLTGILGASTNWLTLRYLYSLLRPANAAAPRHNGDGDADGAGEDVKVLLVSFMRDHAFWKEGAGRLGLNLDALAARGMFLFVDGLSRLFLAGGDGPVAPPAGRGPGQPQLLYLDSPRLADVARVLGAAVERLQVTGGKVILILDQPDVLLAAASPGDGATGTAWKDVLLGLREKVHATVLTLSADEPLVSAQTTTLEKEHSAFVLSLAHEAEAVISLRLLDTGTAKDVSGVARITGGGEYLDRVIEEHEYLYHVGGDGVVKVFERGQ</sequence>
<comment type="caution">
    <text evidence="3">The sequence shown here is derived from an EMBL/GenBank/DDBJ whole genome shotgun (WGS) entry which is preliminary data.</text>
</comment>
<name>A0ABR1PQZ5_DIAER</name>
<organism evidence="3 4">
    <name type="scientific">Diaporthe eres</name>
    <name type="common">Phomopsis oblonga</name>
    <dbReference type="NCBI Taxonomy" id="83184"/>
    <lineage>
        <taxon>Eukaryota</taxon>
        <taxon>Fungi</taxon>
        <taxon>Dikarya</taxon>
        <taxon>Ascomycota</taxon>
        <taxon>Pezizomycotina</taxon>
        <taxon>Sordariomycetes</taxon>
        <taxon>Sordariomycetidae</taxon>
        <taxon>Diaporthales</taxon>
        <taxon>Diaporthaceae</taxon>
        <taxon>Diaporthe</taxon>
        <taxon>Diaporthe eres species complex</taxon>
    </lineage>
</organism>